<evidence type="ECO:0000313" key="1">
    <source>
        <dbReference type="EMBL" id="UNK05841.2"/>
    </source>
</evidence>
<dbReference type="AlphaFoldDB" id="A0AAT9PEG2"/>
<name>A0AAT9PEG2_9GAMM</name>
<reference evidence="1" key="1">
    <citation type="submission" date="2024-03" db="EMBL/GenBank/DDBJ databases">
        <title>Psychrobacter raelis sp. nov. isolated from a dog with peritonitis.</title>
        <authorList>
            <person name="Schiavone A."/>
            <person name="Manzulli V."/>
            <person name="Camarda A."/>
            <person name="Cafiero M.A."/>
            <person name="Vasco I."/>
            <person name="Marino L."/>
            <person name="Pennuzzi G."/>
            <person name="Serrecchia L."/>
            <person name="Galante D."/>
            <person name="Pugliese N."/>
        </authorList>
    </citation>
    <scope>NUCLEOTIDE SEQUENCE</scope>
    <source>
        <strain evidence="1">PraFG1</strain>
    </source>
</reference>
<organism evidence="1 2">
    <name type="scientific">Psychrobacter raelei</name>
    <dbReference type="NCBI Taxonomy" id="2565531"/>
    <lineage>
        <taxon>Bacteria</taxon>
        <taxon>Pseudomonadati</taxon>
        <taxon>Pseudomonadota</taxon>
        <taxon>Gammaproteobacteria</taxon>
        <taxon>Moraxellales</taxon>
        <taxon>Moraxellaceae</taxon>
        <taxon>Psychrobacter</taxon>
    </lineage>
</organism>
<sequence>MFKLSDVADTYPWTVTVKMPYNGSYKKTTVKVDFNRLPHDERMRLMERIQTTQDVESVEEVENDFFDKVFVGWQAGQVKDENGDDLEVNDDTKRQLLTISEFRQAVIDGYFDSVAGDKLKQKNSMR</sequence>
<keyword evidence="2" id="KW-1185">Reference proteome</keyword>
<dbReference type="KEGG" id="prae:MN210_03380"/>
<accession>A0AAT9PEG2</accession>
<dbReference type="Proteomes" id="UP000829560">
    <property type="component" value="Chromosome"/>
</dbReference>
<evidence type="ECO:0000313" key="2">
    <source>
        <dbReference type="Proteomes" id="UP000829560"/>
    </source>
</evidence>
<gene>
    <name evidence="1" type="ORF">MN210_03380</name>
</gene>
<dbReference type="RefSeq" id="WP_338412508.1">
    <property type="nucleotide sequence ID" value="NZ_CP093310.2"/>
</dbReference>
<protein>
    <submittedName>
        <fullName evidence="1">Uncharacterized protein</fullName>
    </submittedName>
</protein>
<dbReference type="EMBL" id="CP093310">
    <property type="protein sequence ID" value="UNK05841.2"/>
    <property type="molecule type" value="Genomic_DNA"/>
</dbReference>
<proteinExistence type="predicted"/>